<dbReference type="EMBL" id="CP140635">
    <property type="protein sequence ID" value="WQN35151.1"/>
    <property type="molecule type" value="Genomic_DNA"/>
</dbReference>
<name>A0ABZ0Z6E6_9HYPH</name>
<evidence type="ECO:0000313" key="2">
    <source>
        <dbReference type="Proteomes" id="UP001322785"/>
    </source>
</evidence>
<accession>A0ABZ0Z6E6</accession>
<sequence>MDELTATARKAEAERLRKVLKCSEAKQLPLLAEHLAFETDESAKSCLKILKIAAADSKATPPKP</sequence>
<proteinExistence type="predicted"/>
<dbReference type="Proteomes" id="UP001322785">
    <property type="component" value="Chromosome"/>
</dbReference>
<organism evidence="1 2">
    <name type="scientific">Rhizobium indigoferae</name>
    <dbReference type="NCBI Taxonomy" id="158891"/>
    <lineage>
        <taxon>Bacteria</taxon>
        <taxon>Pseudomonadati</taxon>
        <taxon>Pseudomonadota</taxon>
        <taxon>Alphaproteobacteria</taxon>
        <taxon>Hyphomicrobiales</taxon>
        <taxon>Rhizobiaceae</taxon>
        <taxon>Rhizobium/Agrobacterium group</taxon>
        <taxon>Rhizobium</taxon>
    </lineage>
</organism>
<keyword evidence="2" id="KW-1185">Reference proteome</keyword>
<evidence type="ECO:0000313" key="1">
    <source>
        <dbReference type="EMBL" id="WQN35151.1"/>
    </source>
</evidence>
<gene>
    <name evidence="1" type="ORF">U5G49_000174</name>
</gene>
<protein>
    <submittedName>
        <fullName evidence="1">Uncharacterized protein</fullName>
    </submittedName>
</protein>
<reference evidence="1 2" key="1">
    <citation type="submission" date="2023-12" db="EMBL/GenBank/DDBJ databases">
        <authorList>
            <person name="Menendez E."/>
            <person name="Kaur S."/>
            <person name="Flores-Felix J.D."/>
            <person name="diCenzo G.C."/>
            <person name="Peix A."/>
            <person name="Velazquez E."/>
        </authorList>
    </citation>
    <scope>NUCLEOTIDE SEQUENCE [LARGE SCALE GENOMIC DNA]</scope>
    <source>
        <strain evidence="1 2">CIP 108029</strain>
    </source>
</reference>
<dbReference type="RefSeq" id="WP_193446146.1">
    <property type="nucleotide sequence ID" value="NZ_BSOQ01000033.1"/>
</dbReference>